<evidence type="ECO:0000256" key="3">
    <source>
        <dbReference type="ARBA" id="ARBA00023002"/>
    </source>
</evidence>
<reference evidence="15 16" key="1">
    <citation type="submission" date="2018-06" db="EMBL/GenBank/DDBJ databases">
        <title>Spirosoma sp. HMF3257 Genome sequencing and assembly.</title>
        <authorList>
            <person name="Kang H."/>
            <person name="Cha I."/>
            <person name="Kim H."/>
            <person name="Kang J."/>
            <person name="Joh K."/>
        </authorList>
    </citation>
    <scope>NUCLEOTIDE SEQUENCE [LARGE SCALE GENOMIC DNA]</scope>
    <source>
        <strain evidence="15 16">HMF3257</strain>
    </source>
</reference>
<dbReference type="Proteomes" id="UP000249016">
    <property type="component" value="Unassembled WGS sequence"/>
</dbReference>
<dbReference type="GO" id="GO:0008654">
    <property type="term" value="P:phospholipid biosynthetic process"/>
    <property type="evidence" value="ECO:0007669"/>
    <property type="project" value="UniProtKB-KW"/>
</dbReference>
<comment type="catalytic activity">
    <reaction evidence="7">
        <text>sn-glycerol 3-phosphate + NAD(+) = dihydroxyacetone phosphate + NADH + H(+)</text>
        <dbReference type="Rhea" id="RHEA:11092"/>
        <dbReference type="ChEBI" id="CHEBI:15378"/>
        <dbReference type="ChEBI" id="CHEBI:57540"/>
        <dbReference type="ChEBI" id="CHEBI:57597"/>
        <dbReference type="ChEBI" id="CHEBI:57642"/>
        <dbReference type="ChEBI" id="CHEBI:57945"/>
        <dbReference type="EC" id="1.1.1.94"/>
    </reaction>
</comment>
<dbReference type="EMBL" id="QLII01000001">
    <property type="protein sequence ID" value="RAI74576.1"/>
    <property type="molecule type" value="Genomic_DNA"/>
</dbReference>
<feature type="binding site" evidence="7">
    <location>
        <position position="287"/>
    </location>
    <ligand>
        <name>NADPH</name>
        <dbReference type="ChEBI" id="CHEBI:57783"/>
    </ligand>
</feature>
<evidence type="ECO:0000256" key="5">
    <source>
        <dbReference type="ARBA" id="ARBA00023209"/>
    </source>
</evidence>
<evidence type="ECO:0000256" key="10">
    <source>
        <dbReference type="PIRSR" id="PIRSR000114-3"/>
    </source>
</evidence>
<dbReference type="UniPathway" id="UPA00940"/>
<evidence type="ECO:0000256" key="8">
    <source>
        <dbReference type="PIRSR" id="PIRSR000114-1"/>
    </source>
</evidence>
<accession>A0A327NKK5</accession>
<feature type="binding site" evidence="7">
    <location>
        <position position="285"/>
    </location>
    <ligand>
        <name>NADPH</name>
        <dbReference type="ChEBI" id="CHEBI:57783"/>
    </ligand>
</feature>
<evidence type="ECO:0000259" key="14">
    <source>
        <dbReference type="Pfam" id="PF07479"/>
    </source>
</evidence>
<keyword evidence="7 10" id="KW-0520">NAD</keyword>
<feature type="binding site" evidence="9">
    <location>
        <position position="112"/>
    </location>
    <ligand>
        <name>substrate</name>
    </ligand>
</feature>
<evidence type="ECO:0000256" key="11">
    <source>
        <dbReference type="RuleBase" id="RU000437"/>
    </source>
</evidence>
<feature type="binding site" evidence="7">
    <location>
        <position position="54"/>
    </location>
    <ligand>
        <name>NADPH</name>
        <dbReference type="ChEBI" id="CHEBI:57783"/>
    </ligand>
</feature>
<dbReference type="OrthoDB" id="9812273at2"/>
<dbReference type="PRINTS" id="PR00077">
    <property type="entry name" value="GPDHDRGNASE"/>
</dbReference>
<dbReference type="GO" id="GO:0005975">
    <property type="term" value="P:carbohydrate metabolic process"/>
    <property type="evidence" value="ECO:0007669"/>
    <property type="project" value="InterPro"/>
</dbReference>
<feature type="domain" description="Glycerol-3-phosphate dehydrogenase NAD-dependent C-terminal" evidence="14">
    <location>
        <begin position="186"/>
        <end position="323"/>
    </location>
</feature>
<keyword evidence="2 7" id="KW-0444">Lipid biosynthesis</keyword>
<dbReference type="GO" id="GO:0046167">
    <property type="term" value="P:glycerol-3-phosphate biosynthetic process"/>
    <property type="evidence" value="ECO:0007669"/>
    <property type="project" value="UniProtKB-UniRule"/>
</dbReference>
<feature type="binding site" evidence="7">
    <location>
        <position position="17"/>
    </location>
    <ligand>
        <name>NADPH</name>
        <dbReference type="ChEBI" id="CHEBI:57783"/>
    </ligand>
</feature>
<evidence type="ECO:0000256" key="12">
    <source>
        <dbReference type="RuleBase" id="RU000439"/>
    </source>
</evidence>
<dbReference type="InterPro" id="IPR006109">
    <property type="entry name" value="G3P_DH_NAD-dep_C"/>
</dbReference>
<dbReference type="SUPFAM" id="SSF51735">
    <property type="entry name" value="NAD(P)-binding Rossmann-fold domains"/>
    <property type="match status" value="1"/>
</dbReference>
<comment type="caution">
    <text evidence="15">The sequence shown here is derived from an EMBL/GenBank/DDBJ whole genome shotgun (WGS) entry which is preliminary data.</text>
</comment>
<dbReference type="InterPro" id="IPR008927">
    <property type="entry name" value="6-PGluconate_DH-like_C_sf"/>
</dbReference>
<feature type="binding site" evidence="7">
    <location>
        <position position="260"/>
    </location>
    <ligand>
        <name>sn-glycerol 3-phosphate</name>
        <dbReference type="ChEBI" id="CHEBI:57597"/>
    </ligand>
</feature>
<dbReference type="PANTHER" id="PTHR11728:SF1">
    <property type="entry name" value="GLYCEROL-3-PHOSPHATE DEHYDROGENASE [NAD(+)] 2, CHLOROPLASTIC"/>
    <property type="match status" value="1"/>
</dbReference>
<evidence type="ECO:0000313" key="15">
    <source>
        <dbReference type="EMBL" id="RAI74576.1"/>
    </source>
</evidence>
<dbReference type="PANTHER" id="PTHR11728">
    <property type="entry name" value="GLYCEROL-3-PHOSPHATE DEHYDROGENASE"/>
    <property type="match status" value="1"/>
</dbReference>
<keyword evidence="4 7" id="KW-0443">Lipid metabolism</keyword>
<dbReference type="InterPro" id="IPR006168">
    <property type="entry name" value="G3P_DH_NAD-dep"/>
</dbReference>
<dbReference type="EC" id="1.1.1.94" evidence="7"/>
<name>A0A327NKK5_9BACT</name>
<dbReference type="InterPro" id="IPR011128">
    <property type="entry name" value="G3P_DH_NAD-dep_N"/>
</dbReference>
<protein>
    <recommendedName>
        <fullName evidence="7">Glycerol-3-phosphate dehydrogenase [NAD(P)+]</fullName>
        <ecNumber evidence="7">1.1.1.94</ecNumber>
    </recommendedName>
    <alternativeName>
        <fullName evidence="7">NAD(P)(+)-dependent glycerol-3-phosphate dehydrogenase</fullName>
    </alternativeName>
    <alternativeName>
        <fullName evidence="7">NAD(P)H-dependent dihydroxyacetone-phosphate reductase</fullName>
    </alternativeName>
</protein>
<feature type="binding site" evidence="7">
    <location>
        <position position="261"/>
    </location>
    <ligand>
        <name>sn-glycerol 3-phosphate</name>
        <dbReference type="ChEBI" id="CHEBI:57597"/>
    </ligand>
</feature>
<evidence type="ECO:0000256" key="6">
    <source>
        <dbReference type="ARBA" id="ARBA00023264"/>
    </source>
</evidence>
<keyword evidence="6 7" id="KW-1208">Phospholipid metabolism</keyword>
<comment type="pathway">
    <text evidence="7">Membrane lipid metabolism; glycerophospholipid metabolism.</text>
</comment>
<feature type="binding site" evidence="7">
    <location>
        <position position="250"/>
    </location>
    <ligand>
        <name>sn-glycerol 3-phosphate</name>
        <dbReference type="ChEBI" id="CHEBI:57597"/>
    </ligand>
</feature>
<evidence type="ECO:0000256" key="1">
    <source>
        <dbReference type="ARBA" id="ARBA00011009"/>
    </source>
</evidence>
<organism evidence="15 16">
    <name type="scientific">Spirosoma telluris</name>
    <dbReference type="NCBI Taxonomy" id="2183553"/>
    <lineage>
        <taxon>Bacteria</taxon>
        <taxon>Pseudomonadati</taxon>
        <taxon>Bacteroidota</taxon>
        <taxon>Cytophagia</taxon>
        <taxon>Cytophagales</taxon>
        <taxon>Cytophagaceae</taxon>
        <taxon>Spirosoma</taxon>
    </lineage>
</organism>
<feature type="binding site" evidence="7">
    <location>
        <position position="146"/>
    </location>
    <ligand>
        <name>NADPH</name>
        <dbReference type="ChEBI" id="CHEBI:57783"/>
    </ligand>
</feature>
<comment type="caution">
    <text evidence="7">Lacks conserved residue(s) required for the propagation of feature annotation.</text>
</comment>
<feature type="binding site" evidence="10">
    <location>
        <position position="261"/>
    </location>
    <ligand>
        <name>NAD(+)</name>
        <dbReference type="ChEBI" id="CHEBI:57540"/>
    </ligand>
</feature>
<dbReference type="NCBIfam" id="NF000940">
    <property type="entry name" value="PRK00094.1-2"/>
    <property type="match status" value="1"/>
</dbReference>
<comment type="subcellular location">
    <subcellularLocation>
        <location evidence="7">Cytoplasm</location>
    </subcellularLocation>
</comment>
<dbReference type="Gene3D" id="1.10.1040.10">
    <property type="entry name" value="N-(1-d-carboxylethyl)-l-norvaline Dehydrogenase, domain 2"/>
    <property type="match status" value="1"/>
</dbReference>
<proteinExistence type="inferred from homology"/>
<feature type="binding site" evidence="9">
    <location>
        <begin position="261"/>
        <end position="262"/>
    </location>
    <ligand>
        <name>substrate</name>
    </ligand>
</feature>
<dbReference type="GO" id="GO:0141153">
    <property type="term" value="F:glycerol-3-phosphate dehydrogenase (NADP+) activity"/>
    <property type="evidence" value="ECO:0007669"/>
    <property type="project" value="RHEA"/>
</dbReference>
<dbReference type="Pfam" id="PF01210">
    <property type="entry name" value="NAD_Gly3P_dh_N"/>
    <property type="match status" value="1"/>
</dbReference>
<dbReference type="GO" id="GO:0006650">
    <property type="term" value="P:glycerophospholipid metabolic process"/>
    <property type="evidence" value="ECO:0007669"/>
    <property type="project" value="UniProtKB-UniRule"/>
</dbReference>
<evidence type="ECO:0000256" key="4">
    <source>
        <dbReference type="ARBA" id="ARBA00023098"/>
    </source>
</evidence>
<keyword evidence="7" id="KW-0547">Nucleotide-binding</keyword>
<evidence type="ECO:0000259" key="13">
    <source>
        <dbReference type="Pfam" id="PF01210"/>
    </source>
</evidence>
<feature type="binding site" evidence="7">
    <location>
        <position position="142"/>
    </location>
    <ligand>
        <name>sn-glycerol 3-phosphate</name>
        <dbReference type="ChEBI" id="CHEBI:57597"/>
    </ligand>
</feature>
<evidence type="ECO:0000256" key="7">
    <source>
        <dbReference type="HAMAP-Rule" id="MF_00394"/>
    </source>
</evidence>
<dbReference type="Gene3D" id="3.40.50.720">
    <property type="entry name" value="NAD(P)-binding Rossmann-like Domain"/>
    <property type="match status" value="1"/>
</dbReference>
<gene>
    <name evidence="7" type="primary">gpsA</name>
    <name evidence="15" type="ORF">HMF3257_10385</name>
</gene>
<feature type="binding site" evidence="7">
    <location>
        <position position="262"/>
    </location>
    <ligand>
        <name>sn-glycerol 3-phosphate</name>
        <dbReference type="ChEBI" id="CHEBI:57597"/>
    </ligand>
</feature>
<dbReference type="GO" id="GO:0046168">
    <property type="term" value="P:glycerol-3-phosphate catabolic process"/>
    <property type="evidence" value="ECO:0007669"/>
    <property type="project" value="InterPro"/>
</dbReference>
<evidence type="ECO:0000256" key="2">
    <source>
        <dbReference type="ARBA" id="ARBA00022516"/>
    </source>
</evidence>
<keyword evidence="16" id="KW-1185">Reference proteome</keyword>
<feature type="binding site" evidence="10">
    <location>
        <position position="146"/>
    </location>
    <ligand>
        <name>NAD(+)</name>
        <dbReference type="ChEBI" id="CHEBI:57540"/>
    </ligand>
</feature>
<comment type="function">
    <text evidence="7">Catalyzes the reduction of the glycolytic intermediate dihydroxyacetone phosphate (DHAP) to sn-glycerol 3-phosphate (G3P), the key precursor for phospholipid synthesis.</text>
</comment>
<dbReference type="PROSITE" id="PS00957">
    <property type="entry name" value="NAD_G3PDH"/>
    <property type="match status" value="1"/>
</dbReference>
<dbReference type="Pfam" id="PF07479">
    <property type="entry name" value="NAD_Gly3P_dh_C"/>
    <property type="match status" value="1"/>
</dbReference>
<dbReference type="AlphaFoldDB" id="A0A327NKK5"/>
<dbReference type="GO" id="GO:0051287">
    <property type="term" value="F:NAD binding"/>
    <property type="evidence" value="ECO:0007669"/>
    <property type="project" value="InterPro"/>
</dbReference>
<feature type="binding site" evidence="7">
    <location>
        <position position="37"/>
    </location>
    <ligand>
        <name>NADPH</name>
        <dbReference type="ChEBI" id="CHEBI:57783"/>
    </ligand>
</feature>
<dbReference type="PIRSF" id="PIRSF000114">
    <property type="entry name" value="Glycerol-3-P_dh"/>
    <property type="match status" value="1"/>
</dbReference>
<keyword evidence="3 7" id="KW-0560">Oxidoreductase</keyword>
<feature type="binding site" evidence="7">
    <location>
        <position position="261"/>
    </location>
    <ligand>
        <name>NADPH</name>
        <dbReference type="ChEBI" id="CHEBI:57783"/>
    </ligand>
</feature>
<dbReference type="GO" id="GO:0141152">
    <property type="term" value="F:glycerol-3-phosphate dehydrogenase (NAD+) activity"/>
    <property type="evidence" value="ECO:0007669"/>
    <property type="project" value="RHEA"/>
</dbReference>
<keyword evidence="7" id="KW-0521">NADP</keyword>
<feature type="active site" description="Proton acceptor" evidence="7 8">
    <location>
        <position position="197"/>
    </location>
</feature>
<evidence type="ECO:0000256" key="9">
    <source>
        <dbReference type="PIRSR" id="PIRSR000114-2"/>
    </source>
</evidence>
<dbReference type="SUPFAM" id="SSF48179">
    <property type="entry name" value="6-phosphogluconate dehydrogenase C-terminal domain-like"/>
    <property type="match status" value="1"/>
</dbReference>
<feature type="binding site" evidence="7">
    <location>
        <position position="112"/>
    </location>
    <ligand>
        <name>NADPH</name>
        <dbReference type="ChEBI" id="CHEBI:57783"/>
    </ligand>
</feature>
<feature type="binding site" evidence="10">
    <location>
        <position position="89"/>
    </location>
    <ligand>
        <name>NAD(+)</name>
        <dbReference type="ChEBI" id="CHEBI:57540"/>
    </ligand>
</feature>
<keyword evidence="7" id="KW-0963">Cytoplasm</keyword>
<dbReference type="RefSeq" id="WP_111341981.1">
    <property type="nucleotide sequence ID" value="NZ_QLII01000001.1"/>
</dbReference>
<dbReference type="InterPro" id="IPR036291">
    <property type="entry name" value="NAD(P)-bd_dom_sf"/>
</dbReference>
<comment type="similarity">
    <text evidence="1 7 11">Belongs to the NAD-dependent glycerol-3-phosphate dehydrogenase family.</text>
</comment>
<feature type="binding site" evidence="7">
    <location>
        <position position="38"/>
    </location>
    <ligand>
        <name>NADPH</name>
        <dbReference type="ChEBI" id="CHEBI:57783"/>
    </ligand>
</feature>
<evidence type="ECO:0000313" key="16">
    <source>
        <dbReference type="Proteomes" id="UP000249016"/>
    </source>
</evidence>
<feature type="binding site" evidence="7">
    <location>
        <position position="197"/>
    </location>
    <ligand>
        <name>sn-glycerol 3-phosphate</name>
        <dbReference type="ChEBI" id="CHEBI:57597"/>
    </ligand>
</feature>
<dbReference type="GO" id="GO:0005829">
    <property type="term" value="C:cytosol"/>
    <property type="evidence" value="ECO:0007669"/>
    <property type="project" value="TreeGrafter"/>
</dbReference>
<dbReference type="NCBIfam" id="NF000942">
    <property type="entry name" value="PRK00094.1-4"/>
    <property type="match status" value="1"/>
</dbReference>
<sequence length="334" mass="37052">MKVTQPVRLTMVGGGSWATALVKILSENNVSVKWWLRKTTDAEHLKKFGHNPSYLSDVQINTRKVKVCTKIREAVRDSDYIILAVPAAFIGDALTGLKPEHFKEKYVVSAIKGMIPGANQLVTDWVSEQYGVPTKRMSVIAGPCHAEEVALEKQSYLTIASQDPDCAERVADLLRCRFVQTTPVDDIYGIEYSAVMKNIIALACGITRGLGYGDNFQAVLVSNAMQEIKRFVDAIYPKHRDLSGSAYLGDLLVTAYSPFSRNRTFGTLIGRGYTIQSAQAEMNMIAEGYYAVKSIYEINRKFGVDMPITNAVYNILYERAAPTGEMNGLKQVLQ</sequence>
<keyword evidence="5 7" id="KW-0594">Phospholipid biosynthesis</keyword>
<comment type="catalytic activity">
    <reaction evidence="7 12">
        <text>sn-glycerol 3-phosphate + NADP(+) = dihydroxyacetone phosphate + NADPH + H(+)</text>
        <dbReference type="Rhea" id="RHEA:11096"/>
        <dbReference type="ChEBI" id="CHEBI:15378"/>
        <dbReference type="ChEBI" id="CHEBI:57597"/>
        <dbReference type="ChEBI" id="CHEBI:57642"/>
        <dbReference type="ChEBI" id="CHEBI:57783"/>
        <dbReference type="ChEBI" id="CHEBI:58349"/>
        <dbReference type="EC" id="1.1.1.94"/>
    </reaction>
</comment>
<feature type="domain" description="Glycerol-3-phosphate dehydrogenase NAD-dependent N-terminal" evidence="13">
    <location>
        <begin position="10"/>
        <end position="166"/>
    </location>
</feature>
<feature type="binding site" evidence="7">
    <location>
        <position position="16"/>
    </location>
    <ligand>
        <name>NADPH</name>
        <dbReference type="ChEBI" id="CHEBI:57783"/>
    </ligand>
</feature>
<dbReference type="InterPro" id="IPR013328">
    <property type="entry name" value="6PGD_dom2"/>
</dbReference>
<dbReference type="HAMAP" id="MF_00394">
    <property type="entry name" value="NAD_Glyc3P_dehydrog"/>
    <property type="match status" value="1"/>
</dbReference>
<feature type="binding site" evidence="7">
    <location>
        <position position="112"/>
    </location>
    <ligand>
        <name>sn-glycerol 3-phosphate</name>
        <dbReference type="ChEBI" id="CHEBI:57597"/>
    </ligand>
</feature>